<dbReference type="EMBL" id="GBXM01005619">
    <property type="protein sequence ID" value="JAI02959.1"/>
    <property type="molecule type" value="Transcribed_RNA"/>
</dbReference>
<accession>A0A0E9XMN3</accession>
<protein>
    <submittedName>
        <fullName evidence="1">Uncharacterized protein</fullName>
    </submittedName>
</protein>
<evidence type="ECO:0000313" key="1">
    <source>
        <dbReference type="EMBL" id="JAI02959.1"/>
    </source>
</evidence>
<sequence length="131" mass="14570">MAPSRLLSLNRSRKVPGLLPFRRALSFSLLTNPMMHPSFHSDSRCLLMRSRIPSIQSQKARFFSLEFLQNLVQGMRPSGFPAASRPRSLSPSMLSCSAFSPRLVTEENCQLRTSESWLQRAGGGSGKRTGS</sequence>
<dbReference type="AlphaFoldDB" id="A0A0E9XMN3"/>
<proteinExistence type="predicted"/>
<reference evidence="1" key="2">
    <citation type="journal article" date="2015" name="Fish Shellfish Immunol.">
        <title>Early steps in the European eel (Anguilla anguilla)-Vibrio vulnificus interaction in the gills: Role of the RtxA13 toxin.</title>
        <authorList>
            <person name="Callol A."/>
            <person name="Pajuelo D."/>
            <person name="Ebbesson L."/>
            <person name="Teles M."/>
            <person name="MacKenzie S."/>
            <person name="Amaro C."/>
        </authorList>
    </citation>
    <scope>NUCLEOTIDE SEQUENCE</scope>
</reference>
<reference evidence="1" key="1">
    <citation type="submission" date="2014-11" db="EMBL/GenBank/DDBJ databases">
        <authorList>
            <person name="Amaro Gonzalez C."/>
        </authorList>
    </citation>
    <scope>NUCLEOTIDE SEQUENCE</scope>
</reference>
<organism evidence="1">
    <name type="scientific">Anguilla anguilla</name>
    <name type="common">European freshwater eel</name>
    <name type="synonym">Muraena anguilla</name>
    <dbReference type="NCBI Taxonomy" id="7936"/>
    <lineage>
        <taxon>Eukaryota</taxon>
        <taxon>Metazoa</taxon>
        <taxon>Chordata</taxon>
        <taxon>Craniata</taxon>
        <taxon>Vertebrata</taxon>
        <taxon>Euteleostomi</taxon>
        <taxon>Actinopterygii</taxon>
        <taxon>Neopterygii</taxon>
        <taxon>Teleostei</taxon>
        <taxon>Anguilliformes</taxon>
        <taxon>Anguillidae</taxon>
        <taxon>Anguilla</taxon>
    </lineage>
</organism>
<name>A0A0E9XMN3_ANGAN</name>